<dbReference type="InterPro" id="IPR012677">
    <property type="entry name" value="Nucleotide-bd_a/b_plait_sf"/>
</dbReference>
<accession>A0A090LAI6</accession>
<dbReference type="Gene3D" id="3.30.70.330">
    <property type="match status" value="1"/>
</dbReference>
<dbReference type="InterPro" id="IPR001876">
    <property type="entry name" value="Znf_RanBP2"/>
</dbReference>
<sequence>MDSEIKKKKSKGKKRTFPYDNGSKHEPKKYFTNNYQQPFNDVFCRNDQYLSYNNVNNYTSGVQYYGNFYNNMYNEMLPDPRSGYYCNILNSPQINNGYPYLNYNQYYNNRINYTYNSTSYIQPPLNVCTNILSKDSLYITNIPFECTKFDIFGIFNFNNLIARNTINGEPRIKLYKDQQTRASCLITFLSPEAAAYVKKTMDKKEYPGSFKKMKIKYAKYKNRTSDNFINPHNDHNKNSITSNSKNIISSIQLPSKNKTLPNNDKKMKEDEKIVGGYIARFETKSDEENKEENYDKNDNEVTIIAEVTRFTQDWKCETCETLNYYYRDKCYHCNESKCENK</sequence>
<dbReference type="CTD" id="36379107"/>
<dbReference type="InterPro" id="IPR036443">
    <property type="entry name" value="Znf_RanBP2_sf"/>
</dbReference>
<reference evidence="11" key="2">
    <citation type="submission" date="2020-12" db="UniProtKB">
        <authorList>
            <consortium name="WormBaseParasite"/>
        </authorList>
    </citation>
    <scope>IDENTIFICATION</scope>
</reference>
<dbReference type="STRING" id="34506.A0A090LAI6"/>
<dbReference type="AlphaFoldDB" id="A0A090LAI6"/>
<evidence type="ECO:0000313" key="11">
    <source>
        <dbReference type="WBParaSite" id="SRAE_2000140800.1"/>
    </source>
</evidence>
<dbReference type="InterPro" id="IPR035979">
    <property type="entry name" value="RBD_domain_sf"/>
</dbReference>
<evidence type="ECO:0000313" key="10">
    <source>
        <dbReference type="Proteomes" id="UP000035682"/>
    </source>
</evidence>
<reference evidence="9 10" key="1">
    <citation type="submission" date="2014-09" db="EMBL/GenBank/DDBJ databases">
        <authorList>
            <person name="Martin A.A."/>
        </authorList>
    </citation>
    <scope>NUCLEOTIDE SEQUENCE</scope>
    <source>
        <strain evidence="10">ED321</strain>
        <strain evidence="9">ED321 Heterogonic</strain>
    </source>
</reference>
<dbReference type="RefSeq" id="XP_024505942.1">
    <property type="nucleotide sequence ID" value="XM_024652357.1"/>
</dbReference>
<evidence type="ECO:0000256" key="4">
    <source>
        <dbReference type="PROSITE-ProRule" id="PRU00176"/>
    </source>
</evidence>
<organism evidence="9">
    <name type="scientific">Strongyloides ratti</name>
    <name type="common">Parasitic roundworm</name>
    <dbReference type="NCBI Taxonomy" id="34506"/>
    <lineage>
        <taxon>Eukaryota</taxon>
        <taxon>Metazoa</taxon>
        <taxon>Ecdysozoa</taxon>
        <taxon>Nematoda</taxon>
        <taxon>Chromadorea</taxon>
        <taxon>Rhabditida</taxon>
        <taxon>Tylenchina</taxon>
        <taxon>Panagrolaimomorpha</taxon>
        <taxon>Strongyloidoidea</taxon>
        <taxon>Strongyloididae</taxon>
        <taxon>Strongyloides</taxon>
    </lineage>
</organism>
<evidence type="ECO:0000256" key="2">
    <source>
        <dbReference type="ARBA" id="ARBA00022771"/>
    </source>
</evidence>
<feature type="compositionally biased region" description="Basic residues" evidence="6">
    <location>
        <begin position="1"/>
        <end position="16"/>
    </location>
</feature>
<keyword evidence="3" id="KW-0862">Zinc</keyword>
<dbReference type="WBParaSite" id="SRAE_2000140800.1">
    <property type="protein sequence ID" value="SRAE_2000140800.1"/>
    <property type="gene ID" value="WBGene00261613"/>
</dbReference>
<dbReference type="OrthoDB" id="10258585at2759"/>
<evidence type="ECO:0000259" key="7">
    <source>
        <dbReference type="PROSITE" id="PS50102"/>
    </source>
</evidence>
<evidence type="ECO:0000256" key="5">
    <source>
        <dbReference type="PROSITE-ProRule" id="PRU00322"/>
    </source>
</evidence>
<feature type="domain" description="RRM" evidence="7">
    <location>
        <begin position="135"/>
        <end position="220"/>
    </location>
</feature>
<dbReference type="GO" id="GO:0008270">
    <property type="term" value="F:zinc ion binding"/>
    <property type="evidence" value="ECO:0007669"/>
    <property type="project" value="UniProtKB-KW"/>
</dbReference>
<dbReference type="PROSITE" id="PS50199">
    <property type="entry name" value="ZF_RANBP2_2"/>
    <property type="match status" value="1"/>
</dbReference>
<evidence type="ECO:0000256" key="3">
    <source>
        <dbReference type="ARBA" id="ARBA00022833"/>
    </source>
</evidence>
<evidence type="ECO:0000256" key="6">
    <source>
        <dbReference type="SAM" id="MobiDB-lite"/>
    </source>
</evidence>
<dbReference type="PROSITE" id="PS50102">
    <property type="entry name" value="RRM"/>
    <property type="match status" value="1"/>
</dbReference>
<dbReference type="WormBase" id="SRAE_2000140800">
    <property type="protein sequence ID" value="SRP06107"/>
    <property type="gene ID" value="WBGene00261613"/>
</dbReference>
<dbReference type="SUPFAM" id="SSF90209">
    <property type="entry name" value="Ran binding protein zinc finger-like"/>
    <property type="match status" value="1"/>
</dbReference>
<evidence type="ECO:0000256" key="1">
    <source>
        <dbReference type="ARBA" id="ARBA00022723"/>
    </source>
</evidence>
<name>A0A090LAI6_STRRB</name>
<dbReference type="EMBL" id="LN609529">
    <property type="protein sequence ID" value="CEF66742.1"/>
    <property type="molecule type" value="Genomic_DNA"/>
</dbReference>
<evidence type="ECO:0000259" key="8">
    <source>
        <dbReference type="PROSITE" id="PS50199"/>
    </source>
</evidence>
<dbReference type="SMART" id="SM00360">
    <property type="entry name" value="RRM"/>
    <property type="match status" value="1"/>
</dbReference>
<dbReference type="SUPFAM" id="SSF54928">
    <property type="entry name" value="RNA-binding domain, RBD"/>
    <property type="match status" value="1"/>
</dbReference>
<dbReference type="GO" id="GO:0003723">
    <property type="term" value="F:RNA binding"/>
    <property type="evidence" value="ECO:0007669"/>
    <property type="project" value="UniProtKB-UniRule"/>
</dbReference>
<dbReference type="Proteomes" id="UP000035682">
    <property type="component" value="Unplaced"/>
</dbReference>
<dbReference type="InterPro" id="IPR000504">
    <property type="entry name" value="RRM_dom"/>
</dbReference>
<keyword evidence="10" id="KW-1185">Reference proteome</keyword>
<feature type="region of interest" description="Disordered" evidence="6">
    <location>
        <begin position="1"/>
        <end position="28"/>
    </location>
</feature>
<gene>
    <name evidence="9 11 12" type="ORF">SRAE_2000140800</name>
</gene>
<dbReference type="GeneID" id="36379107"/>
<proteinExistence type="predicted"/>
<feature type="domain" description="RanBP2-type" evidence="8">
    <location>
        <begin position="309"/>
        <end position="339"/>
    </location>
</feature>
<keyword evidence="2 5" id="KW-0863">Zinc-finger</keyword>
<keyword evidence="1" id="KW-0479">Metal-binding</keyword>
<dbReference type="PROSITE" id="PS01358">
    <property type="entry name" value="ZF_RANBP2_1"/>
    <property type="match status" value="1"/>
</dbReference>
<keyword evidence="4" id="KW-0694">RNA-binding</keyword>
<evidence type="ECO:0000313" key="9">
    <source>
        <dbReference type="EMBL" id="CEF66742.1"/>
    </source>
</evidence>
<evidence type="ECO:0000313" key="12">
    <source>
        <dbReference type="WormBase" id="SRAE_2000140800"/>
    </source>
</evidence>
<protein>
    <submittedName>
        <fullName evidence="9">RNA recognition motif domain and Zinc finger, RanBP2-type domain and Nucleotide-binding, alpha-beta plait domain-containing protein</fullName>
    </submittedName>
</protein>